<dbReference type="InterPro" id="IPR043155">
    <property type="entry name" value="VPS33_dom3b"/>
</dbReference>
<dbReference type="SUPFAM" id="SSF56815">
    <property type="entry name" value="Sec1/munc18-like (SM) proteins"/>
    <property type="match status" value="1"/>
</dbReference>
<dbReference type="Gene3D" id="3.90.830.10">
    <property type="entry name" value="Syntaxin Binding Protein 1, Chain A, domain 2"/>
    <property type="match status" value="1"/>
</dbReference>
<dbReference type="GO" id="GO:0016192">
    <property type="term" value="P:vesicle-mediated transport"/>
    <property type="evidence" value="ECO:0007669"/>
    <property type="project" value="InterPro"/>
</dbReference>
<reference evidence="2" key="2">
    <citation type="submission" date="2021-08" db="EMBL/GenBank/DDBJ databases">
        <authorList>
            <person name="Gostincar C."/>
            <person name="Sun X."/>
            <person name="Song Z."/>
            <person name="Gunde-Cimerman N."/>
        </authorList>
    </citation>
    <scope>NUCLEOTIDE SEQUENCE</scope>
    <source>
        <strain evidence="2">EXF-9298</strain>
    </source>
</reference>
<dbReference type="InterPro" id="IPR001619">
    <property type="entry name" value="Sec1-like"/>
</dbReference>
<organism evidence="2 3">
    <name type="scientific">Aureobasidium melanogenum</name>
    <name type="common">Aureobasidium pullulans var. melanogenum</name>
    <dbReference type="NCBI Taxonomy" id="46634"/>
    <lineage>
        <taxon>Eukaryota</taxon>
        <taxon>Fungi</taxon>
        <taxon>Dikarya</taxon>
        <taxon>Ascomycota</taxon>
        <taxon>Pezizomycotina</taxon>
        <taxon>Dothideomycetes</taxon>
        <taxon>Dothideomycetidae</taxon>
        <taxon>Dothideales</taxon>
        <taxon>Saccotheciaceae</taxon>
        <taxon>Aureobasidium</taxon>
    </lineage>
</organism>
<dbReference type="AlphaFoldDB" id="A0A9P8G5F6"/>
<dbReference type="Proteomes" id="UP000729357">
    <property type="component" value="Unassembled WGS sequence"/>
</dbReference>
<gene>
    <name evidence="2" type="ORF">KCU98_g98</name>
</gene>
<dbReference type="Pfam" id="PF00995">
    <property type="entry name" value="Sec1"/>
    <property type="match status" value="1"/>
</dbReference>
<reference evidence="2" key="1">
    <citation type="journal article" date="2021" name="J Fungi (Basel)">
        <title>Virulence traits and population genomics of the black yeast Aureobasidium melanogenum.</title>
        <authorList>
            <person name="Cernosa A."/>
            <person name="Sun X."/>
            <person name="Gostincar C."/>
            <person name="Fang C."/>
            <person name="Gunde-Cimerman N."/>
            <person name="Song Z."/>
        </authorList>
    </citation>
    <scope>NUCLEOTIDE SEQUENCE</scope>
    <source>
        <strain evidence="2">EXF-9298</strain>
    </source>
</reference>
<comment type="similarity">
    <text evidence="1">Belongs to the STXBP/unc-18/SEC1 family.</text>
</comment>
<dbReference type="EMBL" id="JAHFXS010000001">
    <property type="protein sequence ID" value="KAG9991730.1"/>
    <property type="molecule type" value="Genomic_DNA"/>
</dbReference>
<dbReference type="InterPro" id="IPR036045">
    <property type="entry name" value="Sec1-like_sf"/>
</dbReference>
<proteinExistence type="inferred from homology"/>
<accession>A0A9P8G5F6</accession>
<dbReference type="Gene3D" id="1.25.40.850">
    <property type="match status" value="1"/>
</dbReference>
<feature type="non-terminal residue" evidence="2">
    <location>
        <position position="757"/>
    </location>
</feature>
<evidence type="ECO:0000313" key="3">
    <source>
        <dbReference type="Proteomes" id="UP000729357"/>
    </source>
</evidence>
<dbReference type="PANTHER" id="PTHR11679">
    <property type="entry name" value="VESICLE PROTEIN SORTING-ASSOCIATED"/>
    <property type="match status" value="1"/>
</dbReference>
<evidence type="ECO:0000256" key="1">
    <source>
        <dbReference type="ARBA" id="ARBA00009884"/>
    </source>
</evidence>
<protein>
    <submittedName>
        <fullName evidence="2">Sec1-like protein</fullName>
    </submittedName>
</protein>
<dbReference type="InterPro" id="IPR043154">
    <property type="entry name" value="Sec-1-like_dom1"/>
</dbReference>
<dbReference type="Gene3D" id="3.40.50.2060">
    <property type="match status" value="1"/>
</dbReference>
<comment type="caution">
    <text evidence="2">The sequence shown here is derived from an EMBL/GenBank/DDBJ whole genome shotgun (WGS) entry which is preliminary data.</text>
</comment>
<dbReference type="InterPro" id="IPR043127">
    <property type="entry name" value="Sec-1-like_dom3a"/>
</dbReference>
<keyword evidence="3" id="KW-1185">Reference proteome</keyword>
<evidence type="ECO:0000313" key="2">
    <source>
        <dbReference type="EMBL" id="KAG9991730.1"/>
    </source>
</evidence>
<name>A0A9P8G5F6_AURME</name>
<sequence>MSRPHVCFISTSDVMAPHAEINPQDITERARRDLLQLLEGVRKATWTLVPGKKNLVIEKSLAGPIGLLVKFSTLQEYGVDKVFYVENRNRREAKGCPTHSCQSMQHESLTLSVAPPFREMLSLHANISVEQISQIRQESKTDHEFSVFWVPRRTLVSDRILEENGVLGEVTIGECPLFLIPLEYLVQMEIRAVLTAGQRKDPTSIFLTAKALMRLQKSTGLFPRILGKGDNAKKLADLLIRMRSEEEVSASSATTKSPSTFGLTPSAVVENVVIIDREVDFFTPLMTQLTYEGLIDEVFGVRHNQTEVDTSIVGAAPQTQKPQGAAAAAGNSTQAATKRRIQLDSSDKLYPQLRDCNFAVVGPLLNRTARRLQADYESRHKADQSISDLKTFVAKLPSYQAEQASLKIHTSMAEEIMKTTRSEIFGRVLEVQQNFAAGADPNSMNDNLEELIARDIPLSTILRLLSLESCVGGGIRPRELENLKRQIMYAYGHQHLLTFAALEKMGLVVQRQSNTGYLNPMGGVNSGNTDYNSVRKTLKLFVDEVDEQDPTDISCWLDFPTQGLQAHLTPMEQLQMLHPLRKHPDGKALKMCLRGSRALPSMKCRRALMQRRRRRDKRLEAVLVVAARLRSFMGEQLGEKKKIVVVTTGLGAASRCIVNINDAEMVLCKEPPPENFEPKLEALLSRSFLSTRPSELPPISFSLLNARLLGSSSLLSGFDSLCCAINDGPLALSCICSRMRLASASFSLFLAASLASK</sequence>